<feature type="domain" description="LTD" evidence="1">
    <location>
        <begin position="1"/>
        <end position="156"/>
    </location>
</feature>
<dbReference type="PROSITE" id="PS51841">
    <property type="entry name" value="LTD"/>
    <property type="match status" value="1"/>
</dbReference>
<evidence type="ECO:0000259" key="1">
    <source>
        <dbReference type="PROSITE" id="PS51841"/>
    </source>
</evidence>
<feature type="non-terminal residue" evidence="2">
    <location>
        <position position="1"/>
    </location>
</feature>
<dbReference type="Pfam" id="PF00932">
    <property type="entry name" value="LTD"/>
    <property type="match status" value="1"/>
</dbReference>
<dbReference type="InterPro" id="IPR025965">
    <property type="entry name" value="FlgD/Vpr_Ig-like"/>
</dbReference>
<reference evidence="2" key="1">
    <citation type="submission" date="2018-05" db="EMBL/GenBank/DDBJ databases">
        <authorList>
            <person name="Lanie J.A."/>
            <person name="Ng W.-L."/>
            <person name="Kazmierczak K.M."/>
            <person name="Andrzejewski T.M."/>
            <person name="Davidsen T.M."/>
            <person name="Wayne K.J."/>
            <person name="Tettelin H."/>
            <person name="Glass J.I."/>
            <person name="Rusch D."/>
            <person name="Podicherti R."/>
            <person name="Tsui H.-C.T."/>
            <person name="Winkler M.E."/>
        </authorList>
    </citation>
    <scope>NUCLEOTIDE SEQUENCE</scope>
</reference>
<dbReference type="AlphaFoldDB" id="A0A382VM00"/>
<protein>
    <recommendedName>
        <fullName evidence="1">LTD domain-containing protein</fullName>
    </recommendedName>
</protein>
<organism evidence="2">
    <name type="scientific">marine metagenome</name>
    <dbReference type="NCBI Taxonomy" id="408172"/>
    <lineage>
        <taxon>unclassified sequences</taxon>
        <taxon>metagenomes</taxon>
        <taxon>ecological metagenomes</taxon>
    </lineage>
</organism>
<dbReference type="InterPro" id="IPR001322">
    <property type="entry name" value="Lamin_tail_dom"/>
</dbReference>
<dbReference type="Gene3D" id="2.60.40.4070">
    <property type="match status" value="1"/>
</dbReference>
<gene>
    <name evidence="2" type="ORF">METZ01_LOCUS400318</name>
</gene>
<evidence type="ECO:0000313" key="2">
    <source>
        <dbReference type="EMBL" id="SVD47464.1"/>
    </source>
</evidence>
<dbReference type="InterPro" id="IPR036415">
    <property type="entry name" value="Lamin_tail_dom_sf"/>
</dbReference>
<proteinExistence type="predicted"/>
<dbReference type="EMBL" id="UINC01152997">
    <property type="protein sequence ID" value="SVD47464.1"/>
    <property type="molecule type" value="Genomic_DNA"/>
</dbReference>
<sequence length="247" mass="27501">RDSLNDALATDKDLIINELAAKGDPLDWLELYNDTPREIRLAEFVIADDLNDESKRVAFPDDMVVQPGEYLQIVLDKKAWPGFALGSDEELGIWTRDGVLVDQVDWEDGQSPELHSLARIPDLTGPFQTVEGATPQAPNQVRTAVLEEVKSVPITFRLRGNWPNPFNATTIIGFELPQALPLYLTVHDVLGRRVRQLHTGETLIAGSHQTVWDGRDDQNRPVGSGIYPYRIRSGGNLIGGGRMTLIR</sequence>
<dbReference type="Gene3D" id="2.60.40.1260">
    <property type="entry name" value="Lamin Tail domain"/>
    <property type="match status" value="1"/>
</dbReference>
<dbReference type="Pfam" id="PF13860">
    <property type="entry name" value="FlgD_ig"/>
    <property type="match status" value="1"/>
</dbReference>
<accession>A0A382VM00</accession>
<dbReference type="SUPFAM" id="SSF74853">
    <property type="entry name" value="Lamin A/C globular tail domain"/>
    <property type="match status" value="1"/>
</dbReference>
<name>A0A382VM00_9ZZZZ</name>